<evidence type="ECO:0000313" key="2">
    <source>
        <dbReference type="Proteomes" id="UP000510821"/>
    </source>
</evidence>
<protein>
    <submittedName>
        <fullName evidence="1">Uncharacterized protein</fullName>
    </submittedName>
</protein>
<organism evidence="1 2">
    <name type="scientific">Fermentimicrarchaeum limneticum</name>
    <dbReference type="NCBI Taxonomy" id="2795018"/>
    <lineage>
        <taxon>Archaea</taxon>
        <taxon>Candidatus Micrarchaeota</taxon>
        <taxon>Candidatus Fermentimicrarchaeales</taxon>
        <taxon>Candidatus Fermentimicrarchaeaceae</taxon>
        <taxon>Candidatus Fermentimicrarchaeum</taxon>
    </lineage>
</organism>
<accession>A0A7D5XIC5</accession>
<proteinExistence type="predicted"/>
<dbReference type="EMBL" id="CP058998">
    <property type="protein sequence ID" value="QLJ53034.1"/>
    <property type="molecule type" value="Genomic_DNA"/>
</dbReference>
<reference evidence="2" key="1">
    <citation type="submission" date="2020-07" db="EMBL/GenBank/DDBJ databases">
        <title>Metabolic diversity and evolutionary history of the archaeal phylum ###Micrarchaeota### uncovered from a freshwater lake metagenome.</title>
        <authorList>
            <person name="Kadnikov V.V."/>
            <person name="Savvichev A.S."/>
            <person name="Mardanov A.V."/>
            <person name="Beletsky A.V."/>
            <person name="Chupakov A.V."/>
            <person name="Kokryatskaya N.M."/>
            <person name="Pimenov N.V."/>
            <person name="Ravin N.V."/>
        </authorList>
    </citation>
    <scope>NUCLEOTIDE SEQUENCE [LARGE SCALE GENOMIC DNA]</scope>
</reference>
<dbReference type="AlphaFoldDB" id="A0A7D5XIC5"/>
<dbReference type="Proteomes" id="UP000510821">
    <property type="component" value="Chromosome"/>
</dbReference>
<evidence type="ECO:0000313" key="1">
    <source>
        <dbReference type="EMBL" id="QLJ53034.1"/>
    </source>
</evidence>
<sequence>MPEKLKPIEAPAEQPVETERIKPEIPEQRMKRELAKIPSYEREIHERILKGMRLKVTPENITALHKLYELSEPGRYWMNFERGFLLLGESGLIKDTEDLERYGKKLIGLHKYLSEHQGISVGPIDLDEFISKLGKKEVIKSPNDLGCCGLELITISNIMWGDSLQLMLDKGVIKSPNDLHAIVKLHELTRDAEYHGRELGGLPISFVFPNLAKADLLRDFKFNDLWGKYVCRNHLPELVKKDMVKSSEDLKKLVKLYESDVRHIKRLDRVYDELDFKLISANSSTRQIGSKYLDSLVKTGVAKTVEELRDWVPEIEKRAKVADVACDIFYDFEIRGNLVNLAMEGIIKTKEEMSGWISEIKKLEDLLNEKLKEEGFIESWGEREKVLGALLTQTEGKRLTMQDLSSAVTSLLKNPRLISYIPNFSKEELSRLKLQDFSAQLIDLGAKKIAEDVKFPFEKIAQDQKEYLIKMISGLDFIEKNEEVRILIKYGLENTFQKYYDSLEENKQALTEMNKLGINTDVYVYYKGIDKVVFKKTLTGIEKLEAGEEHINDTFQDVVMQLFSNPKGEVFKKPGKVFAELTSLDARDYKTPEERAKAIIEMMLSNDKKWSKEAVSVLEKYLKTTGTPGSMVVDSEEIKGEARTALFHVQEIERLLGMPVKPMKGEAGEIIISVKLSDKNPLTALTNGNDSGCCVAFNGGNRWTLPIYMMDAATQIAEISITKEGKEQRIGQAWLFAGKIGGESTLIIDSINITSSYKNTNEIYEASIGFVKDLAEKAGFKKVILGTTYSDATPYAEEKFEKGNVELLKIHTFKGEIYSDALPDEDEKTATVFVIK</sequence>
<name>A0A7D5XIC5_FERL1</name>
<gene>
    <name evidence="1" type="ORF">Sv326_0859</name>
</gene>
<dbReference type="KEGG" id="flt:Sv326_0859"/>